<dbReference type="STRING" id="198628.Dda3937_01285"/>
<dbReference type="AlphaFoldDB" id="E0SI91"/>
<dbReference type="HOGENOM" id="CLU_2715886_0_0_6"/>
<feature type="transmembrane region" description="Helical" evidence="1">
    <location>
        <begin position="40"/>
        <end position="62"/>
    </location>
</feature>
<evidence type="ECO:0000313" key="2">
    <source>
        <dbReference type="EMBL" id="ADM96605.1"/>
    </source>
</evidence>
<accession>E0SI91</accession>
<reference evidence="2 3" key="1">
    <citation type="journal article" date="2011" name="J. Bacteriol.">
        <title>Genome sequence of the plant-pathogenic bacterium Dickeya dadantii 3937.</title>
        <authorList>
            <person name="Glasner J.D."/>
            <person name="Yang C.H."/>
            <person name="Reverchon S."/>
            <person name="Hugouvieux-Cotte-Pattat N."/>
            <person name="Condemine G."/>
            <person name="Bohin J.P."/>
            <person name="Van Gijsegem F."/>
            <person name="Yang S."/>
            <person name="Franza T."/>
            <person name="Expert D."/>
            <person name="Plunkett G. III"/>
            <person name="San Francisco M.J."/>
            <person name="Charkowski A.O."/>
            <person name="Py B."/>
            <person name="Bell K."/>
            <person name="Rauscher L."/>
            <person name="Rodriguez-Palenzuela P."/>
            <person name="Toussaint A."/>
            <person name="Holeva M.C."/>
            <person name="He S.Y."/>
            <person name="Douet V."/>
            <person name="Boccara M."/>
            <person name="Blanco C."/>
            <person name="Toth I."/>
            <person name="Anderson B.D."/>
            <person name="Biehl B.S."/>
            <person name="Mau B."/>
            <person name="Flynn S.M."/>
            <person name="Barras F."/>
            <person name="Lindeberg M."/>
            <person name="Birch P.R."/>
            <person name="Tsuyumu S."/>
            <person name="Shi X."/>
            <person name="Hibbing M."/>
            <person name="Yap M.N."/>
            <person name="Carpentier M."/>
            <person name="Dassa E."/>
            <person name="Umehara M."/>
            <person name="Kim J.F."/>
            <person name="Rusch M."/>
            <person name="Soni P."/>
            <person name="Mayhew G.F."/>
            <person name="Fouts D.E."/>
            <person name="Gill S.R."/>
            <person name="Blattner F.R."/>
            <person name="Keen N.T."/>
            <person name="Perna N.T."/>
        </authorList>
    </citation>
    <scope>NUCLEOTIDE SEQUENCE [LARGE SCALE GENOMIC DNA]</scope>
    <source>
        <strain evidence="2 3">3937</strain>
    </source>
</reference>
<organism evidence="2 3">
    <name type="scientific">Dickeya dadantii (strain 3937)</name>
    <name type="common">Erwinia chrysanthemi (strain 3937)</name>
    <dbReference type="NCBI Taxonomy" id="198628"/>
    <lineage>
        <taxon>Bacteria</taxon>
        <taxon>Pseudomonadati</taxon>
        <taxon>Pseudomonadota</taxon>
        <taxon>Gammaproteobacteria</taxon>
        <taxon>Enterobacterales</taxon>
        <taxon>Pectobacteriaceae</taxon>
        <taxon>Dickeya</taxon>
    </lineage>
</organism>
<evidence type="ECO:0000313" key="3">
    <source>
        <dbReference type="Proteomes" id="UP000006859"/>
    </source>
</evidence>
<keyword evidence="3" id="KW-1185">Reference proteome</keyword>
<dbReference type="EMBL" id="CP002038">
    <property type="protein sequence ID" value="ADM96605.1"/>
    <property type="molecule type" value="Genomic_DNA"/>
</dbReference>
<gene>
    <name evidence="2" type="ordered locus">Dda3937_01285</name>
</gene>
<keyword evidence="1" id="KW-0812">Transmembrane</keyword>
<keyword evidence="1" id="KW-1133">Transmembrane helix</keyword>
<name>E0SI91_DICD3</name>
<keyword evidence="1" id="KW-0472">Membrane</keyword>
<dbReference type="KEGG" id="ddd:Dda3937_01285"/>
<dbReference type="Proteomes" id="UP000006859">
    <property type="component" value="Chromosome"/>
</dbReference>
<proteinExistence type="predicted"/>
<sequence length="72" mass="7854">MKHPAATDCLLRKERVFLLEFTSSARIIPDNLPGGNMSNAAVFVGVAPQLPVGSMTAFFLPLPDRFVKKAPR</sequence>
<protein>
    <submittedName>
        <fullName evidence="2">Uncharacterized protein</fullName>
    </submittedName>
</protein>
<evidence type="ECO:0000256" key="1">
    <source>
        <dbReference type="SAM" id="Phobius"/>
    </source>
</evidence>